<feature type="transmembrane region" description="Helical" evidence="1">
    <location>
        <begin position="38"/>
        <end position="54"/>
    </location>
</feature>
<dbReference type="Pfam" id="PF09997">
    <property type="entry name" value="DUF2238"/>
    <property type="match status" value="1"/>
</dbReference>
<dbReference type="AlphaFoldDB" id="A0A1F6FJ65"/>
<accession>A0A1F6FJ65</accession>
<gene>
    <name evidence="2" type="ORF">A2392_00560</name>
</gene>
<feature type="transmembrane region" description="Helical" evidence="1">
    <location>
        <begin position="66"/>
        <end position="85"/>
    </location>
</feature>
<dbReference type="Proteomes" id="UP000177395">
    <property type="component" value="Unassembled WGS sequence"/>
</dbReference>
<keyword evidence="1" id="KW-0472">Membrane</keyword>
<feature type="transmembrane region" description="Helical" evidence="1">
    <location>
        <begin position="7"/>
        <end position="32"/>
    </location>
</feature>
<evidence type="ECO:0000313" key="2">
    <source>
        <dbReference type="EMBL" id="OGG85890.1"/>
    </source>
</evidence>
<protein>
    <recommendedName>
        <fullName evidence="4">VanZ-like domain-containing protein</fullName>
    </recommendedName>
</protein>
<name>A0A1F6FJ65_9BACT</name>
<feature type="transmembrane region" description="Helical" evidence="1">
    <location>
        <begin position="97"/>
        <end position="120"/>
    </location>
</feature>
<sequence length="127" mass="14261">MIKSNTIVLLLTLSVLSVTHFLSLNFYLYWIYPWLDSVTHTLGGVAVALGWFSLRDLHVLSSERWFRFLPSMFSVLAVALSWELFEVAIGVSIHEPGYIGDTISDIIFGFSGGLFGYVMAKSLHDNL</sequence>
<evidence type="ECO:0008006" key="4">
    <source>
        <dbReference type="Google" id="ProtNLM"/>
    </source>
</evidence>
<keyword evidence="1" id="KW-0812">Transmembrane</keyword>
<comment type="caution">
    <text evidence="2">The sequence shown here is derived from an EMBL/GenBank/DDBJ whole genome shotgun (WGS) entry which is preliminary data.</text>
</comment>
<dbReference type="InterPro" id="IPR014509">
    <property type="entry name" value="YjdF-like"/>
</dbReference>
<dbReference type="EMBL" id="MFMS01000004">
    <property type="protein sequence ID" value="OGG85890.1"/>
    <property type="molecule type" value="Genomic_DNA"/>
</dbReference>
<evidence type="ECO:0000256" key="1">
    <source>
        <dbReference type="SAM" id="Phobius"/>
    </source>
</evidence>
<reference evidence="2 3" key="1">
    <citation type="journal article" date="2016" name="Nat. Commun.">
        <title>Thousands of microbial genomes shed light on interconnected biogeochemical processes in an aquifer system.</title>
        <authorList>
            <person name="Anantharaman K."/>
            <person name="Brown C.T."/>
            <person name="Hug L.A."/>
            <person name="Sharon I."/>
            <person name="Castelle C.J."/>
            <person name="Probst A.J."/>
            <person name="Thomas B.C."/>
            <person name="Singh A."/>
            <person name="Wilkins M.J."/>
            <person name="Karaoz U."/>
            <person name="Brodie E.L."/>
            <person name="Williams K.H."/>
            <person name="Hubbard S.S."/>
            <person name="Banfield J.F."/>
        </authorList>
    </citation>
    <scope>NUCLEOTIDE SEQUENCE [LARGE SCALE GENOMIC DNA]</scope>
</reference>
<keyword evidence="1" id="KW-1133">Transmembrane helix</keyword>
<proteinExistence type="predicted"/>
<organism evidence="2 3">
    <name type="scientific">Candidatus Kaiserbacteria bacterium RIFOXYB1_FULL_46_14</name>
    <dbReference type="NCBI Taxonomy" id="1798531"/>
    <lineage>
        <taxon>Bacteria</taxon>
        <taxon>Candidatus Kaiseribacteriota</taxon>
    </lineage>
</organism>
<evidence type="ECO:0000313" key="3">
    <source>
        <dbReference type="Proteomes" id="UP000177395"/>
    </source>
</evidence>
<dbReference type="STRING" id="1798531.A2392_00560"/>